<feature type="compositionally biased region" description="Low complexity" evidence="4">
    <location>
        <begin position="337"/>
        <end position="358"/>
    </location>
</feature>
<feature type="region of interest" description="Disordered" evidence="4">
    <location>
        <begin position="70"/>
        <end position="103"/>
    </location>
</feature>
<dbReference type="InterPro" id="IPR050682">
    <property type="entry name" value="ModA/WtpA"/>
</dbReference>
<feature type="compositionally biased region" description="Low complexity" evidence="4">
    <location>
        <begin position="78"/>
        <end position="103"/>
    </location>
</feature>
<dbReference type="Gene3D" id="3.40.190.10">
    <property type="entry name" value="Periplasmic binding protein-like II"/>
    <property type="match status" value="2"/>
</dbReference>
<dbReference type="PANTHER" id="PTHR30632:SF0">
    <property type="entry name" value="SULFATE-BINDING PROTEIN"/>
    <property type="match status" value="1"/>
</dbReference>
<dbReference type="InterPro" id="IPR005950">
    <property type="entry name" value="ModA"/>
</dbReference>
<sequence>MAEDRSAASSTAPAAPAPAAPAAAAPAAAAPAGAASPVRAGRGRPGRAVATGVAAVTAAVGLVSGVTACASSPQDEPGAVGASTAAGSTARTGGAADPDQGDAATGTATVFAAASLRPVGDSLVAAFRAAHPDAQVEMNYGGSSALVRQIDDGAPADLFISADRRTMDTALTRRDFSGADPVDVASNRLVLAVPRGNPGHVTAVRDLPGHRVAVCAREVPCGDLAGKALADAGVTLDDPSEEANVSAVATKVSTGQVDAGFIYSTDARALADEGVTATDIPGVEANVYPAALTTRGRDNATARAFRDWMRGPEAQRILTDHGFSPAPAPSDSPAPAPSDSAAPAPSDSAAPSDAPAGR</sequence>
<feature type="region of interest" description="Disordered" evidence="4">
    <location>
        <begin position="315"/>
        <end position="358"/>
    </location>
</feature>
<dbReference type="GO" id="GO:0046872">
    <property type="term" value="F:metal ion binding"/>
    <property type="evidence" value="ECO:0007669"/>
    <property type="project" value="UniProtKB-KW"/>
</dbReference>
<keyword evidence="2" id="KW-0479">Metal-binding</keyword>
<name>A0A3R8R145_9CORY</name>
<gene>
    <name evidence="5" type="primary">modA</name>
    <name evidence="5" type="ORF">CXF48_09035</name>
</gene>
<comment type="similarity">
    <text evidence="1">Belongs to the bacterial solute-binding protein ModA family.</text>
</comment>
<keyword evidence="3" id="KW-0732">Signal</keyword>
<dbReference type="AlphaFoldDB" id="A0A3R8R145"/>
<evidence type="ECO:0000256" key="4">
    <source>
        <dbReference type="SAM" id="MobiDB-lite"/>
    </source>
</evidence>
<proteinExistence type="inferred from homology"/>
<evidence type="ECO:0000313" key="5">
    <source>
        <dbReference type="EMBL" id="RRO85840.1"/>
    </source>
</evidence>
<dbReference type="EMBL" id="PQNK01000016">
    <property type="protein sequence ID" value="RRO85840.1"/>
    <property type="molecule type" value="Genomic_DNA"/>
</dbReference>
<feature type="compositionally biased region" description="Pro residues" evidence="4">
    <location>
        <begin position="326"/>
        <end position="336"/>
    </location>
</feature>
<dbReference type="GO" id="GO:0030973">
    <property type="term" value="F:molybdate ion binding"/>
    <property type="evidence" value="ECO:0007669"/>
    <property type="project" value="TreeGrafter"/>
</dbReference>
<reference evidence="5 6" key="1">
    <citation type="submission" date="2018-01" db="EMBL/GenBank/DDBJ databases">
        <title>Twenty Corynebacterium bovis Genomes.</title>
        <authorList>
            <person name="Gulvik C.A."/>
        </authorList>
    </citation>
    <scope>NUCLEOTIDE SEQUENCE [LARGE SCALE GENOMIC DNA]</scope>
    <source>
        <strain evidence="5 6">F6900</strain>
    </source>
</reference>
<evidence type="ECO:0000256" key="2">
    <source>
        <dbReference type="ARBA" id="ARBA00022723"/>
    </source>
</evidence>
<organism evidence="5 6">
    <name type="scientific">Corynebacterium bovis</name>
    <dbReference type="NCBI Taxonomy" id="36808"/>
    <lineage>
        <taxon>Bacteria</taxon>
        <taxon>Bacillati</taxon>
        <taxon>Actinomycetota</taxon>
        <taxon>Actinomycetes</taxon>
        <taxon>Mycobacteriales</taxon>
        <taxon>Corynebacteriaceae</taxon>
        <taxon>Corynebacterium</taxon>
    </lineage>
</organism>
<dbReference type="PANTHER" id="PTHR30632">
    <property type="entry name" value="MOLYBDATE-BINDING PERIPLASMIC PROTEIN"/>
    <property type="match status" value="1"/>
</dbReference>
<dbReference type="GO" id="GO:0015689">
    <property type="term" value="P:molybdate ion transport"/>
    <property type="evidence" value="ECO:0007669"/>
    <property type="project" value="InterPro"/>
</dbReference>
<protein>
    <submittedName>
        <fullName evidence="5">Molybdate ABC transporter substrate-binding protein</fullName>
    </submittedName>
</protein>
<evidence type="ECO:0000256" key="3">
    <source>
        <dbReference type="ARBA" id="ARBA00022729"/>
    </source>
</evidence>
<feature type="region of interest" description="Disordered" evidence="4">
    <location>
        <begin position="1"/>
        <end position="47"/>
    </location>
</feature>
<evidence type="ECO:0000256" key="1">
    <source>
        <dbReference type="ARBA" id="ARBA00009175"/>
    </source>
</evidence>
<dbReference type="SUPFAM" id="SSF53850">
    <property type="entry name" value="Periplasmic binding protein-like II"/>
    <property type="match status" value="1"/>
</dbReference>
<comment type="caution">
    <text evidence="5">The sequence shown here is derived from an EMBL/GenBank/DDBJ whole genome shotgun (WGS) entry which is preliminary data.</text>
</comment>
<dbReference type="Pfam" id="PF13531">
    <property type="entry name" value="SBP_bac_11"/>
    <property type="match status" value="1"/>
</dbReference>
<evidence type="ECO:0000313" key="6">
    <source>
        <dbReference type="Proteomes" id="UP000276526"/>
    </source>
</evidence>
<dbReference type="Proteomes" id="UP000276526">
    <property type="component" value="Unassembled WGS sequence"/>
</dbReference>
<dbReference type="NCBIfam" id="TIGR01256">
    <property type="entry name" value="modA"/>
    <property type="match status" value="1"/>
</dbReference>
<accession>A0A3R8R145</accession>
<feature type="compositionally biased region" description="Low complexity" evidence="4">
    <location>
        <begin position="20"/>
        <end position="47"/>
    </location>
</feature>